<sequence>MQSGFPVGVLSGVAQRLMMQRRQPGQAVKAFRLPADLAKAAVLPAPAHRALCIRHLQRRTVQVRAEPEYLSLRGILLMVDSRQRAPGFCRVINIGLAAAVRLLPGV</sequence>
<evidence type="ECO:0000313" key="1">
    <source>
        <dbReference type="EMBL" id="ORM94496.1"/>
    </source>
</evidence>
<dbReference type="Proteomes" id="UP000193749">
    <property type="component" value="Unassembled WGS sequence"/>
</dbReference>
<dbReference type="EMBL" id="MLJI01000001">
    <property type="protein sequence ID" value="ORM94496.1"/>
    <property type="molecule type" value="Genomic_DNA"/>
</dbReference>
<proteinExistence type="predicted"/>
<name>A0A1X1EWT8_PANCY</name>
<evidence type="ECO:0000313" key="2">
    <source>
        <dbReference type="Proteomes" id="UP000193749"/>
    </source>
</evidence>
<gene>
    <name evidence="1" type="ORF">HA50_14500</name>
</gene>
<organism evidence="1 2">
    <name type="scientific">Pantoea cypripedii</name>
    <name type="common">Pectobacterium cypripedii</name>
    <name type="synonym">Erwinia cypripedii</name>
    <dbReference type="NCBI Taxonomy" id="55209"/>
    <lineage>
        <taxon>Bacteria</taxon>
        <taxon>Pseudomonadati</taxon>
        <taxon>Pseudomonadota</taxon>
        <taxon>Gammaproteobacteria</taxon>
        <taxon>Enterobacterales</taxon>
        <taxon>Erwiniaceae</taxon>
        <taxon>Pantoea</taxon>
    </lineage>
</organism>
<dbReference type="AlphaFoldDB" id="A0A1X1EWT8"/>
<reference evidence="1 2" key="1">
    <citation type="journal article" date="2017" name="Antonie Van Leeuwenhoek">
        <title>Phylogenomic resolution of the bacterial genus Pantoea and its relationship with Erwinia and Tatumella.</title>
        <authorList>
            <person name="Palmer M."/>
            <person name="Steenkamp E.T."/>
            <person name="Coetzee M.P."/>
            <person name="Chan W.Y."/>
            <person name="van Zyl E."/>
            <person name="De Maayer P."/>
            <person name="Coutinho T.A."/>
            <person name="Blom J."/>
            <person name="Smits T.H."/>
            <person name="Duffy B."/>
            <person name="Venter S.N."/>
        </authorList>
    </citation>
    <scope>NUCLEOTIDE SEQUENCE [LARGE SCALE GENOMIC DNA]</scope>
    <source>
        <strain evidence="1 2">LMG 2657</strain>
    </source>
</reference>
<comment type="caution">
    <text evidence="1">The sequence shown here is derived from an EMBL/GenBank/DDBJ whole genome shotgun (WGS) entry which is preliminary data.</text>
</comment>
<keyword evidence="2" id="KW-1185">Reference proteome</keyword>
<protein>
    <submittedName>
        <fullName evidence="1">Uncharacterized protein</fullName>
    </submittedName>
</protein>
<accession>A0A1X1EWT8</accession>